<dbReference type="AlphaFoldDB" id="A0A914C076"/>
<name>A0A914C076_9BILA</name>
<accession>A0A914C076</accession>
<keyword evidence="1" id="KW-1185">Reference proteome</keyword>
<evidence type="ECO:0000313" key="1">
    <source>
        <dbReference type="Proteomes" id="UP000887540"/>
    </source>
</evidence>
<sequence>MPVEFDSSSDLSSDYNNIDYKYYNNAYNYFDIHFYDIYHNNPHDFDKKYNNVNTNIEFVYYLFDNFNYVNYNY</sequence>
<dbReference type="WBParaSite" id="ACRNAN_Path_1377.g5405.t1">
    <property type="protein sequence ID" value="ACRNAN_Path_1377.g5405.t1"/>
    <property type="gene ID" value="ACRNAN_Path_1377.g5405"/>
</dbReference>
<organism evidence="1 2">
    <name type="scientific">Acrobeloides nanus</name>
    <dbReference type="NCBI Taxonomy" id="290746"/>
    <lineage>
        <taxon>Eukaryota</taxon>
        <taxon>Metazoa</taxon>
        <taxon>Ecdysozoa</taxon>
        <taxon>Nematoda</taxon>
        <taxon>Chromadorea</taxon>
        <taxon>Rhabditida</taxon>
        <taxon>Tylenchina</taxon>
        <taxon>Cephalobomorpha</taxon>
        <taxon>Cephaloboidea</taxon>
        <taxon>Cephalobidae</taxon>
        <taxon>Acrobeloides</taxon>
    </lineage>
</organism>
<dbReference type="Proteomes" id="UP000887540">
    <property type="component" value="Unplaced"/>
</dbReference>
<protein>
    <submittedName>
        <fullName evidence="2">Uncharacterized protein</fullName>
    </submittedName>
</protein>
<reference evidence="2" key="1">
    <citation type="submission" date="2022-11" db="UniProtKB">
        <authorList>
            <consortium name="WormBaseParasite"/>
        </authorList>
    </citation>
    <scope>IDENTIFICATION</scope>
</reference>
<evidence type="ECO:0000313" key="2">
    <source>
        <dbReference type="WBParaSite" id="ACRNAN_Path_1377.g5405.t1"/>
    </source>
</evidence>
<proteinExistence type="predicted"/>